<keyword evidence="3" id="KW-0274">FAD</keyword>
<accession>A0ABR4I1N8</accession>
<dbReference type="PANTHER" id="PTHR43735">
    <property type="entry name" value="APOPTOSIS-INDUCING FACTOR 1"/>
    <property type="match status" value="1"/>
</dbReference>
<feature type="domain" description="FAD/NAD(P)-binding" evidence="5">
    <location>
        <begin position="126"/>
        <end position="227"/>
    </location>
</feature>
<comment type="caution">
    <text evidence="6">The sequence shown here is derived from an EMBL/GenBank/DDBJ whole genome shotgun (WGS) entry which is preliminary data.</text>
</comment>
<gene>
    <name evidence="6" type="ORF">BJX63DRAFT_427665</name>
</gene>
<dbReference type="EMBL" id="JBFXLT010000004">
    <property type="protein sequence ID" value="KAL2821665.1"/>
    <property type="molecule type" value="Genomic_DNA"/>
</dbReference>
<comment type="similarity">
    <text evidence="1">Belongs to the FAD-dependent oxidoreductase family.</text>
</comment>
<reference evidence="6 7" key="1">
    <citation type="submission" date="2024-07" db="EMBL/GenBank/DDBJ databases">
        <title>Section-level genome sequencing and comparative genomics of Aspergillus sections Usti and Cavernicolus.</title>
        <authorList>
            <consortium name="Lawrence Berkeley National Laboratory"/>
            <person name="Nybo J.L."/>
            <person name="Vesth T.C."/>
            <person name="Theobald S."/>
            <person name="Frisvad J.C."/>
            <person name="Larsen T.O."/>
            <person name="Kjaerboelling I."/>
            <person name="Rothschild-Mancinelli K."/>
            <person name="Lyhne E.K."/>
            <person name="Kogle M.E."/>
            <person name="Barry K."/>
            <person name="Clum A."/>
            <person name="Na H."/>
            <person name="Ledsgaard L."/>
            <person name="Lin J."/>
            <person name="Lipzen A."/>
            <person name="Kuo A."/>
            <person name="Riley R."/>
            <person name="Mondo S."/>
            <person name="Labutti K."/>
            <person name="Haridas S."/>
            <person name="Pangalinan J."/>
            <person name="Salamov A.A."/>
            <person name="Simmons B.A."/>
            <person name="Magnuson J.K."/>
            <person name="Chen J."/>
            <person name="Drula E."/>
            <person name="Henrissat B."/>
            <person name="Wiebenga A."/>
            <person name="Lubbers R.J."/>
            <person name="Gomes A.C."/>
            <person name="Makela M.R."/>
            <person name="Stajich J."/>
            <person name="Grigoriev I.V."/>
            <person name="Mortensen U.H."/>
            <person name="De Vries R.P."/>
            <person name="Baker S.E."/>
            <person name="Andersen M.R."/>
        </authorList>
    </citation>
    <scope>NUCLEOTIDE SEQUENCE [LARGE SCALE GENOMIC DNA]</scope>
    <source>
        <strain evidence="6 7">CBS 588.65</strain>
    </source>
</reference>
<evidence type="ECO:0000256" key="4">
    <source>
        <dbReference type="ARBA" id="ARBA00023002"/>
    </source>
</evidence>
<evidence type="ECO:0000256" key="1">
    <source>
        <dbReference type="ARBA" id="ARBA00006442"/>
    </source>
</evidence>
<name>A0ABR4I1N8_9EURO</name>
<dbReference type="SUPFAM" id="SSF51905">
    <property type="entry name" value="FAD/NAD(P)-binding domain"/>
    <property type="match status" value="2"/>
</dbReference>
<organism evidence="6 7">
    <name type="scientific">Aspergillus granulosus</name>
    <dbReference type="NCBI Taxonomy" id="176169"/>
    <lineage>
        <taxon>Eukaryota</taxon>
        <taxon>Fungi</taxon>
        <taxon>Dikarya</taxon>
        <taxon>Ascomycota</taxon>
        <taxon>Pezizomycotina</taxon>
        <taxon>Eurotiomycetes</taxon>
        <taxon>Eurotiomycetidae</taxon>
        <taxon>Eurotiales</taxon>
        <taxon>Aspergillaceae</taxon>
        <taxon>Aspergillus</taxon>
        <taxon>Aspergillus subgen. Nidulantes</taxon>
    </lineage>
</organism>
<evidence type="ECO:0000256" key="3">
    <source>
        <dbReference type="ARBA" id="ARBA00022827"/>
    </source>
</evidence>
<keyword evidence="4" id="KW-0560">Oxidoreductase</keyword>
<evidence type="ECO:0000259" key="5">
    <source>
        <dbReference type="Pfam" id="PF07992"/>
    </source>
</evidence>
<evidence type="ECO:0000313" key="7">
    <source>
        <dbReference type="Proteomes" id="UP001610334"/>
    </source>
</evidence>
<feature type="domain" description="FAD/NAD(P)-binding" evidence="5">
    <location>
        <begin position="1"/>
        <end position="116"/>
    </location>
</feature>
<dbReference type="InterPro" id="IPR023753">
    <property type="entry name" value="FAD/NAD-binding_dom"/>
</dbReference>
<dbReference type="PANTHER" id="PTHR43735:SF3">
    <property type="entry name" value="FERROPTOSIS SUPPRESSOR PROTEIN 1"/>
    <property type="match status" value="1"/>
</dbReference>
<evidence type="ECO:0000313" key="6">
    <source>
        <dbReference type="EMBL" id="KAL2821665.1"/>
    </source>
</evidence>
<protein>
    <recommendedName>
        <fullName evidence="5">FAD/NAD(P)-binding domain-containing protein</fullName>
    </recommendedName>
</protein>
<evidence type="ECO:0000256" key="2">
    <source>
        <dbReference type="ARBA" id="ARBA00022630"/>
    </source>
</evidence>
<keyword evidence="7" id="KW-1185">Reference proteome</keyword>
<proteinExistence type="inferred from homology"/>
<dbReference type="Gene3D" id="3.50.50.100">
    <property type="match status" value="2"/>
</dbReference>
<dbReference type="Proteomes" id="UP001610334">
    <property type="component" value="Unassembled WGS sequence"/>
</dbReference>
<keyword evidence="2" id="KW-0285">Flavoprotein</keyword>
<dbReference type="InterPro" id="IPR036188">
    <property type="entry name" value="FAD/NAD-bd_sf"/>
</dbReference>
<dbReference type="Pfam" id="PF07992">
    <property type="entry name" value="Pyr_redox_2"/>
    <property type="match status" value="2"/>
</dbReference>
<sequence length="257" mass="27799">MNIVIIGASATGLTASHILLQTLPEAKVCLINPSESFYWVVAAPRIVSRPRAFQPEQYLLPIKDAFAQYPRDHFEFITGSATAIDTFHKTVSVIANGSDGDTSIPYDYLLIASGSTDPSRMDHHRGAGPIGVELAGELAEAASQDDYRGVSIVLVSATERIFPILKPSASSAAASQLESMKVKIVTGTRMMDVPRPSCDESSSECWTVSLSNGETMSADVNIPTTGVCLFYRGVRPYLASLEFIFSHTACWRNSMCP</sequence>